<gene>
    <name evidence="1" type="ORF">HYDPIDRAFT_171656</name>
</gene>
<keyword evidence="2" id="KW-1185">Reference proteome</keyword>
<dbReference type="AlphaFoldDB" id="A0A0C2L7D5"/>
<feature type="non-terminal residue" evidence="1">
    <location>
        <position position="1"/>
    </location>
</feature>
<evidence type="ECO:0000313" key="1">
    <source>
        <dbReference type="EMBL" id="KIJ57511.1"/>
    </source>
</evidence>
<dbReference type="Proteomes" id="UP000053820">
    <property type="component" value="Unassembled WGS sequence"/>
</dbReference>
<reference evidence="1 2" key="1">
    <citation type="submission" date="2014-04" db="EMBL/GenBank/DDBJ databases">
        <title>Evolutionary Origins and Diversification of the Mycorrhizal Mutualists.</title>
        <authorList>
            <consortium name="DOE Joint Genome Institute"/>
            <consortium name="Mycorrhizal Genomics Consortium"/>
            <person name="Kohler A."/>
            <person name="Kuo A."/>
            <person name="Nagy L.G."/>
            <person name="Floudas D."/>
            <person name="Copeland A."/>
            <person name="Barry K.W."/>
            <person name="Cichocki N."/>
            <person name="Veneault-Fourrey C."/>
            <person name="LaButti K."/>
            <person name="Lindquist E.A."/>
            <person name="Lipzen A."/>
            <person name="Lundell T."/>
            <person name="Morin E."/>
            <person name="Murat C."/>
            <person name="Riley R."/>
            <person name="Ohm R."/>
            <person name="Sun H."/>
            <person name="Tunlid A."/>
            <person name="Henrissat B."/>
            <person name="Grigoriev I.V."/>
            <person name="Hibbett D.S."/>
            <person name="Martin F."/>
        </authorList>
    </citation>
    <scope>NUCLEOTIDE SEQUENCE [LARGE SCALE GENOMIC DNA]</scope>
    <source>
        <strain evidence="1 2">MD-312</strain>
    </source>
</reference>
<proteinExistence type="predicted"/>
<evidence type="ECO:0000313" key="2">
    <source>
        <dbReference type="Proteomes" id="UP000053820"/>
    </source>
</evidence>
<dbReference type="HOGENOM" id="CLU_1399338_0_0_1"/>
<accession>A0A0C2L7D5</accession>
<dbReference type="EMBL" id="KN840315">
    <property type="protein sequence ID" value="KIJ57511.1"/>
    <property type="molecule type" value="Genomic_DNA"/>
</dbReference>
<organism evidence="1 2">
    <name type="scientific">Hydnomerulius pinastri MD-312</name>
    <dbReference type="NCBI Taxonomy" id="994086"/>
    <lineage>
        <taxon>Eukaryota</taxon>
        <taxon>Fungi</taxon>
        <taxon>Dikarya</taxon>
        <taxon>Basidiomycota</taxon>
        <taxon>Agaricomycotina</taxon>
        <taxon>Agaricomycetes</taxon>
        <taxon>Agaricomycetidae</taxon>
        <taxon>Boletales</taxon>
        <taxon>Boletales incertae sedis</taxon>
        <taxon>Leucogyrophana</taxon>
    </lineage>
</organism>
<name>A0A0C2L7D5_9AGAM</name>
<protein>
    <submittedName>
        <fullName evidence="1">Uncharacterized protein</fullName>
    </submittedName>
</protein>
<sequence>HLPQTRVEVTILLEDSHEREQALHIHGKRSRSASLDSAGGDKLSMLPLAKRVARRMADVGVATDAISPSLPAPDKGHNSDMNQVFDTLEKLTMLAKEVMVKAEGIEHILKSMPVNMEGADSIAIVQRQSPHGDFLLVALVADQTSLQRFRSVGVYVSGAGAAAQEGAEATAPRLGGACEESQRHCQASDDQLVSS</sequence>